<dbReference type="EMBL" id="SLWL01000012">
    <property type="protein sequence ID" value="TCO11485.1"/>
    <property type="molecule type" value="Genomic_DNA"/>
</dbReference>
<reference evidence="2 3" key="1">
    <citation type="submission" date="2019-03" db="EMBL/GenBank/DDBJ databases">
        <title>Genomic Encyclopedia of Type Strains, Phase IV (KMG-IV): sequencing the most valuable type-strain genomes for metagenomic binning, comparative biology and taxonomic classification.</title>
        <authorList>
            <person name="Goeker M."/>
        </authorList>
    </citation>
    <scope>NUCLEOTIDE SEQUENCE [LARGE SCALE GENOMIC DNA]</scope>
    <source>
        <strain evidence="2 3">DSM 22958</strain>
    </source>
</reference>
<dbReference type="Proteomes" id="UP000294881">
    <property type="component" value="Unassembled WGS sequence"/>
</dbReference>
<protein>
    <submittedName>
        <fullName evidence="2">Uncharacterized protein</fullName>
    </submittedName>
</protein>
<accession>A0A4V2RX40</accession>
<keyword evidence="3" id="KW-1185">Reference proteome</keyword>
<evidence type="ECO:0000313" key="3">
    <source>
        <dbReference type="Proteomes" id="UP000294881"/>
    </source>
</evidence>
<gene>
    <name evidence="2" type="ORF">EV666_11273</name>
</gene>
<evidence type="ECO:0000256" key="1">
    <source>
        <dbReference type="SAM" id="MobiDB-lite"/>
    </source>
</evidence>
<dbReference type="AlphaFoldDB" id="A0A4V2RX40"/>
<comment type="caution">
    <text evidence="2">The sequence shown here is derived from an EMBL/GenBank/DDBJ whole genome shotgun (WGS) entry which is preliminary data.</text>
</comment>
<evidence type="ECO:0000313" key="2">
    <source>
        <dbReference type="EMBL" id="TCO11485.1"/>
    </source>
</evidence>
<name>A0A4V2RX40_9HYPH</name>
<organism evidence="2 3">
    <name type="scientific">Camelimonas lactis</name>
    <dbReference type="NCBI Taxonomy" id="659006"/>
    <lineage>
        <taxon>Bacteria</taxon>
        <taxon>Pseudomonadati</taxon>
        <taxon>Pseudomonadota</taxon>
        <taxon>Alphaproteobacteria</taxon>
        <taxon>Hyphomicrobiales</taxon>
        <taxon>Chelatococcaceae</taxon>
        <taxon>Camelimonas</taxon>
    </lineage>
</organism>
<feature type="region of interest" description="Disordered" evidence="1">
    <location>
        <begin position="15"/>
        <end position="59"/>
    </location>
</feature>
<proteinExistence type="predicted"/>
<sequence length="59" mass="5993">MRALAMRGAWTAGMTGEGVQGARRLKAARPKNSAGSPRLPTSPKKPMPAAGAGITLYGA</sequence>